<dbReference type="EMBL" id="MVHW01000009">
    <property type="protein sequence ID" value="ORB06540.1"/>
    <property type="molecule type" value="Genomic_DNA"/>
</dbReference>
<dbReference type="GO" id="GO:0003677">
    <property type="term" value="F:DNA binding"/>
    <property type="evidence" value="ECO:0007669"/>
    <property type="project" value="InterPro"/>
</dbReference>
<dbReference type="STRING" id="560555.BST30_11245"/>
<dbReference type="Proteomes" id="UP000192760">
    <property type="component" value="Unassembled WGS sequence"/>
</dbReference>
<dbReference type="InterPro" id="IPR010093">
    <property type="entry name" value="SinI_DNA-bd"/>
</dbReference>
<evidence type="ECO:0000313" key="2">
    <source>
        <dbReference type="Proteomes" id="UP000192760"/>
    </source>
</evidence>
<dbReference type="InterPro" id="IPR009061">
    <property type="entry name" value="DNA-bd_dom_put_sf"/>
</dbReference>
<name>A0A1X0FZ14_MYCNT</name>
<comment type="caution">
    <text evidence="1">The sequence shown here is derived from an EMBL/GenBank/DDBJ whole genome shotgun (WGS) entry which is preliminary data.</text>
</comment>
<dbReference type="AlphaFoldDB" id="A0A1X0FZ14"/>
<sequence length="58" mass="6323">MPELLTMKQVAEATGTSIWSVRRRITDGTLIAHRVGPRQIRIERDSVARLLGPIGGAA</sequence>
<protein>
    <submittedName>
        <fullName evidence="1">Excisionase</fullName>
    </submittedName>
</protein>
<dbReference type="SUPFAM" id="SSF46955">
    <property type="entry name" value="Putative DNA-binding domain"/>
    <property type="match status" value="1"/>
</dbReference>
<reference evidence="1 2" key="1">
    <citation type="submission" date="2017-02" db="EMBL/GenBank/DDBJ databases">
        <title>The new phylogeny of genus Mycobacterium.</title>
        <authorList>
            <person name="Tortoli E."/>
            <person name="Trovato A."/>
            <person name="Cirillo D.M."/>
        </authorList>
    </citation>
    <scope>NUCLEOTIDE SEQUENCE [LARGE SCALE GENOMIC DNA]</scope>
    <source>
        <strain evidence="1 2">DSM 45255</strain>
    </source>
</reference>
<organism evidence="1 2">
    <name type="scientific">Mycobacterium mantenii</name>
    <dbReference type="NCBI Taxonomy" id="560555"/>
    <lineage>
        <taxon>Bacteria</taxon>
        <taxon>Bacillati</taxon>
        <taxon>Actinomycetota</taxon>
        <taxon>Actinomycetes</taxon>
        <taxon>Mycobacteriales</taxon>
        <taxon>Mycobacteriaceae</taxon>
        <taxon>Mycobacterium</taxon>
        <taxon>Mycobacterium avium complex (MAC)</taxon>
    </lineage>
</organism>
<dbReference type="NCBIfam" id="TIGR01764">
    <property type="entry name" value="excise"/>
    <property type="match status" value="1"/>
</dbReference>
<evidence type="ECO:0000313" key="1">
    <source>
        <dbReference type="EMBL" id="ORB06540.1"/>
    </source>
</evidence>
<gene>
    <name evidence="1" type="ORF">BST30_11245</name>
</gene>
<accession>A0A1X0FZ14</accession>
<proteinExistence type="predicted"/>